<dbReference type="InterPro" id="IPR020846">
    <property type="entry name" value="MFS_dom"/>
</dbReference>
<dbReference type="GeneID" id="20229659"/>
<feature type="transmembrane region" description="Helical" evidence="2">
    <location>
        <begin position="57"/>
        <end position="78"/>
    </location>
</feature>
<keyword evidence="2" id="KW-0812">Transmembrane</keyword>
<dbReference type="InterPro" id="IPR050327">
    <property type="entry name" value="Proton-linked_MCT"/>
</dbReference>
<reference evidence="4 5" key="1">
    <citation type="journal article" date="2013" name="Nature">
        <title>Insights into bilaterian evolution from three spiralian genomes.</title>
        <authorList>
            <person name="Simakov O."/>
            <person name="Marletaz F."/>
            <person name="Cho S.J."/>
            <person name="Edsinger-Gonzales E."/>
            <person name="Havlak P."/>
            <person name="Hellsten U."/>
            <person name="Kuo D.H."/>
            <person name="Larsson T."/>
            <person name="Lv J."/>
            <person name="Arendt D."/>
            <person name="Savage R."/>
            <person name="Osoegawa K."/>
            <person name="de Jong P."/>
            <person name="Grimwood J."/>
            <person name="Chapman J.A."/>
            <person name="Shapiro H."/>
            <person name="Aerts A."/>
            <person name="Otillar R.P."/>
            <person name="Terry A.Y."/>
            <person name="Boore J.L."/>
            <person name="Grigoriev I.V."/>
            <person name="Lindberg D.R."/>
            <person name="Seaver E.C."/>
            <person name="Weisblat D.A."/>
            <person name="Putnam N.H."/>
            <person name="Rokhsar D.S."/>
        </authorList>
    </citation>
    <scope>NUCLEOTIDE SEQUENCE [LARGE SCALE GENOMIC DNA]</scope>
</reference>
<dbReference type="GO" id="GO:0008028">
    <property type="term" value="F:monocarboxylic acid transmembrane transporter activity"/>
    <property type="evidence" value="ECO:0007669"/>
    <property type="project" value="TreeGrafter"/>
</dbReference>
<evidence type="ECO:0000259" key="3">
    <source>
        <dbReference type="PROSITE" id="PS50850"/>
    </source>
</evidence>
<dbReference type="SUPFAM" id="SSF103473">
    <property type="entry name" value="MFS general substrate transporter"/>
    <property type="match status" value="1"/>
</dbReference>
<dbReference type="CTD" id="20229659"/>
<feature type="domain" description="Major facilitator superfamily (MFS) profile" evidence="3">
    <location>
        <begin position="1"/>
        <end position="324"/>
    </location>
</feature>
<dbReference type="PROSITE" id="PS50850">
    <property type="entry name" value="MFS"/>
    <property type="match status" value="1"/>
</dbReference>
<dbReference type="HOGENOM" id="CLU_859362_0_0_1"/>
<feature type="non-terminal residue" evidence="4">
    <location>
        <position position="1"/>
    </location>
</feature>
<dbReference type="InterPro" id="IPR011701">
    <property type="entry name" value="MFS"/>
</dbReference>
<name>V4BH00_LOTGI</name>
<gene>
    <name evidence="4" type="ORF">LOTGIDRAFT_102805</name>
</gene>
<feature type="transmembrane region" description="Helical" evidence="2">
    <location>
        <begin position="295"/>
        <end position="314"/>
    </location>
</feature>
<feature type="transmembrane region" description="Helical" evidence="2">
    <location>
        <begin position="237"/>
        <end position="255"/>
    </location>
</feature>
<organism evidence="4 5">
    <name type="scientific">Lottia gigantea</name>
    <name type="common">Giant owl limpet</name>
    <dbReference type="NCBI Taxonomy" id="225164"/>
    <lineage>
        <taxon>Eukaryota</taxon>
        <taxon>Metazoa</taxon>
        <taxon>Spiralia</taxon>
        <taxon>Lophotrochozoa</taxon>
        <taxon>Mollusca</taxon>
        <taxon>Gastropoda</taxon>
        <taxon>Patellogastropoda</taxon>
        <taxon>Lottioidea</taxon>
        <taxon>Lottiidae</taxon>
        <taxon>Lottia</taxon>
    </lineage>
</organism>
<evidence type="ECO:0000256" key="2">
    <source>
        <dbReference type="SAM" id="Phobius"/>
    </source>
</evidence>
<dbReference type="Gene3D" id="1.20.1250.20">
    <property type="entry name" value="MFS general substrate transporter like domains"/>
    <property type="match status" value="1"/>
</dbReference>
<dbReference type="PANTHER" id="PTHR11360">
    <property type="entry name" value="MONOCARBOXYLATE TRANSPORTER"/>
    <property type="match status" value="1"/>
</dbReference>
<keyword evidence="2" id="KW-0472">Membrane</keyword>
<dbReference type="KEGG" id="lgi:LOTGIDRAFT_102805"/>
<sequence length="324" mass="36125">DTSRFSPLYKMCFYISGAIMGPLLNKYNAGKIMILGAVGILIGCIMCSFAPSIIVLVIAQAFTGIGLSLTFVLPFAVVGEMFEKRRVIMITTVGVFSAIGIVYFSHLTSTLNNEFGWRGTFLIFGALFLNCVPIGMLIMIFRTRRNRLLGPQKPNFKSLLNFHLFKNPAFLVFAFNSFFVNGMFTTLDMFFIDMLRSRHFDIRNGPFLLSVNGFANIGCRVLVTVISPFLKCKRMTIWPLFLSLCSVTVLTFAYFETYNQLLVICILYGLFWGNCAVLYPAIVMDISGLKMYSTALGYINFIGGVAGMFGGPLAGDTYILHFIV</sequence>
<dbReference type="InterPro" id="IPR036259">
    <property type="entry name" value="MFS_trans_sf"/>
</dbReference>
<comment type="subcellular location">
    <subcellularLocation>
        <location evidence="1">Membrane</location>
        <topology evidence="1">Multi-pass membrane protein</topology>
    </subcellularLocation>
</comment>
<dbReference type="OrthoDB" id="6099974at2759"/>
<evidence type="ECO:0000313" key="5">
    <source>
        <dbReference type="Proteomes" id="UP000030746"/>
    </source>
</evidence>
<dbReference type="PANTHER" id="PTHR11360:SF284">
    <property type="entry name" value="EG:103B4.3 PROTEIN-RELATED"/>
    <property type="match status" value="1"/>
</dbReference>
<dbReference type="OMA" id="FWKSQCL"/>
<dbReference type="Pfam" id="PF07690">
    <property type="entry name" value="MFS_1"/>
    <property type="match status" value="1"/>
</dbReference>
<feature type="transmembrane region" description="Helical" evidence="2">
    <location>
        <begin position="207"/>
        <end position="230"/>
    </location>
</feature>
<protein>
    <recommendedName>
        <fullName evidence="3">Major facilitator superfamily (MFS) profile domain-containing protein</fullName>
    </recommendedName>
</protein>
<feature type="transmembrane region" description="Helical" evidence="2">
    <location>
        <begin position="119"/>
        <end position="143"/>
    </location>
</feature>
<dbReference type="AlphaFoldDB" id="V4BH00"/>
<keyword evidence="2" id="KW-1133">Transmembrane helix</keyword>
<feature type="transmembrane region" description="Helical" evidence="2">
    <location>
        <begin position="87"/>
        <end position="107"/>
    </location>
</feature>
<keyword evidence="5" id="KW-1185">Reference proteome</keyword>
<evidence type="ECO:0000313" key="4">
    <source>
        <dbReference type="EMBL" id="ESP05207.1"/>
    </source>
</evidence>
<feature type="transmembrane region" description="Helical" evidence="2">
    <location>
        <begin position="164"/>
        <end position="187"/>
    </location>
</feature>
<dbReference type="GO" id="GO:0016020">
    <property type="term" value="C:membrane"/>
    <property type="evidence" value="ECO:0007669"/>
    <property type="project" value="UniProtKB-SubCell"/>
</dbReference>
<feature type="transmembrane region" description="Helical" evidence="2">
    <location>
        <begin position="32"/>
        <end position="51"/>
    </location>
</feature>
<dbReference type="Proteomes" id="UP000030746">
    <property type="component" value="Unassembled WGS sequence"/>
</dbReference>
<dbReference type="RefSeq" id="XP_009043752.1">
    <property type="nucleotide sequence ID" value="XM_009045504.1"/>
</dbReference>
<accession>V4BH00</accession>
<evidence type="ECO:0000256" key="1">
    <source>
        <dbReference type="ARBA" id="ARBA00004141"/>
    </source>
</evidence>
<dbReference type="EMBL" id="KB199650">
    <property type="protein sequence ID" value="ESP05207.1"/>
    <property type="molecule type" value="Genomic_DNA"/>
</dbReference>
<proteinExistence type="predicted"/>
<feature type="transmembrane region" description="Helical" evidence="2">
    <location>
        <begin position="261"/>
        <end position="283"/>
    </location>
</feature>